<protein>
    <submittedName>
        <fullName evidence="2">Uncharacterized protein</fullName>
    </submittedName>
</protein>
<feature type="chain" id="PRO_5031487796" evidence="1">
    <location>
        <begin position="21"/>
        <end position="105"/>
    </location>
</feature>
<proteinExistence type="predicted"/>
<evidence type="ECO:0000313" key="2">
    <source>
        <dbReference type="EMBL" id="CAE0279745.1"/>
    </source>
</evidence>
<gene>
    <name evidence="2" type="ORF">SELO1098_LOCUS8578</name>
</gene>
<organism evidence="2">
    <name type="scientific">Spumella elongata</name>
    <dbReference type="NCBI Taxonomy" id="89044"/>
    <lineage>
        <taxon>Eukaryota</taxon>
        <taxon>Sar</taxon>
        <taxon>Stramenopiles</taxon>
        <taxon>Ochrophyta</taxon>
        <taxon>Chrysophyceae</taxon>
        <taxon>Chromulinales</taxon>
        <taxon>Chromulinaceae</taxon>
        <taxon>Spumella</taxon>
    </lineage>
</organism>
<dbReference type="EMBL" id="HBIC01017085">
    <property type="protein sequence ID" value="CAE0279745.1"/>
    <property type="molecule type" value="Transcribed_RNA"/>
</dbReference>
<sequence>MNAVSFFAFMLVAICGMVTAKNNYFVKSYRVPGSNCTKASGKTQETFQMNICLDTMTMYTDGKTNFVDESTYSDYKCSTKKSTKSYELQTCAKYDSGNDIYPSAY</sequence>
<evidence type="ECO:0000256" key="1">
    <source>
        <dbReference type="SAM" id="SignalP"/>
    </source>
</evidence>
<reference evidence="2" key="1">
    <citation type="submission" date="2021-01" db="EMBL/GenBank/DDBJ databases">
        <authorList>
            <person name="Corre E."/>
            <person name="Pelletier E."/>
            <person name="Niang G."/>
            <person name="Scheremetjew M."/>
            <person name="Finn R."/>
            <person name="Kale V."/>
            <person name="Holt S."/>
            <person name="Cochrane G."/>
            <person name="Meng A."/>
            <person name="Brown T."/>
            <person name="Cohen L."/>
        </authorList>
    </citation>
    <scope>NUCLEOTIDE SEQUENCE</scope>
    <source>
        <strain evidence="2">CCAP 955/1</strain>
    </source>
</reference>
<feature type="signal peptide" evidence="1">
    <location>
        <begin position="1"/>
        <end position="20"/>
    </location>
</feature>
<dbReference type="AlphaFoldDB" id="A0A7S3M2R1"/>
<accession>A0A7S3M2R1</accession>
<name>A0A7S3M2R1_9STRA</name>
<keyword evidence="1" id="KW-0732">Signal</keyword>